<evidence type="ECO:0000313" key="2">
    <source>
        <dbReference type="Proteomes" id="UP000683925"/>
    </source>
</evidence>
<protein>
    <submittedName>
        <fullName evidence="1">Uncharacterized protein</fullName>
    </submittedName>
</protein>
<organism evidence="1 2">
    <name type="scientific">Paramecium octaurelia</name>
    <dbReference type="NCBI Taxonomy" id="43137"/>
    <lineage>
        <taxon>Eukaryota</taxon>
        <taxon>Sar</taxon>
        <taxon>Alveolata</taxon>
        <taxon>Ciliophora</taxon>
        <taxon>Intramacronucleata</taxon>
        <taxon>Oligohymenophorea</taxon>
        <taxon>Peniculida</taxon>
        <taxon>Parameciidae</taxon>
        <taxon>Paramecium</taxon>
    </lineage>
</organism>
<dbReference type="OrthoDB" id="70224at2759"/>
<dbReference type="AlphaFoldDB" id="A0A8S1USR3"/>
<accession>A0A8S1USR3</accession>
<proteinExistence type="predicted"/>
<sequence length="172" mass="20725">MIKSQSMMISICTIFHYLKQEFDKHKKHQQINRKKLCEIPYVSKMEYLCYVVKVIEIFKELKFHLIQSNTQDLNLKQFRIRVNASSKIVGFIQEIFRKETVVSLNFETDNEILYKKQQEFLKKYNLENCAGNLLQNRRDHIVKYNKGGFTELHRNQDEIVESIIEYLQQNIK</sequence>
<reference evidence="1" key="1">
    <citation type="submission" date="2021-01" db="EMBL/GenBank/DDBJ databases">
        <authorList>
            <consortium name="Genoscope - CEA"/>
            <person name="William W."/>
        </authorList>
    </citation>
    <scope>NUCLEOTIDE SEQUENCE</scope>
</reference>
<evidence type="ECO:0000313" key="1">
    <source>
        <dbReference type="EMBL" id="CAD8167711.1"/>
    </source>
</evidence>
<gene>
    <name evidence="1" type="ORF">POCTA_138.1.T0500219</name>
</gene>
<dbReference type="Proteomes" id="UP000683925">
    <property type="component" value="Unassembled WGS sequence"/>
</dbReference>
<comment type="caution">
    <text evidence="1">The sequence shown here is derived from an EMBL/GenBank/DDBJ whole genome shotgun (WGS) entry which is preliminary data.</text>
</comment>
<keyword evidence="2" id="KW-1185">Reference proteome</keyword>
<dbReference type="EMBL" id="CAJJDP010000050">
    <property type="protein sequence ID" value="CAD8167711.1"/>
    <property type="molecule type" value="Genomic_DNA"/>
</dbReference>
<name>A0A8S1USR3_PAROT</name>